<dbReference type="InterPro" id="IPR000337">
    <property type="entry name" value="GPCR_3"/>
</dbReference>
<dbReference type="AlphaFoldDB" id="A0A437DD72"/>
<dbReference type="PRINTS" id="PR00593">
    <property type="entry name" value="MTABOTROPICR"/>
</dbReference>
<dbReference type="InterPro" id="IPR029063">
    <property type="entry name" value="SAM-dependent_MTases_sf"/>
</dbReference>
<keyword evidence="8 22" id="KW-0812">Transmembrane</keyword>
<dbReference type="Pfam" id="PF01596">
    <property type="entry name" value="Methyltransf_3"/>
    <property type="match status" value="1"/>
</dbReference>
<dbReference type="InterPro" id="IPR000162">
    <property type="entry name" value="GPCR_3_mtglu_rcpt"/>
</dbReference>
<evidence type="ECO:0000256" key="22">
    <source>
        <dbReference type="SAM" id="Phobius"/>
    </source>
</evidence>
<comment type="subcellular location">
    <subcellularLocation>
        <location evidence="1">Cell membrane</location>
        <topology evidence="1">Multi-pass membrane protein</topology>
    </subcellularLocation>
</comment>
<dbReference type="InterPro" id="IPR011500">
    <property type="entry name" value="GPCR_3_9-Cys_dom"/>
</dbReference>
<dbReference type="GO" id="GO:0004930">
    <property type="term" value="F:G protein-coupled receptor activity"/>
    <property type="evidence" value="ECO:0007669"/>
    <property type="project" value="UniProtKB-KW"/>
</dbReference>
<dbReference type="GO" id="GO:0016206">
    <property type="term" value="F:catechol O-methyltransferase activity"/>
    <property type="evidence" value="ECO:0007669"/>
    <property type="project" value="UniProtKB-EC"/>
</dbReference>
<accession>A0A437DD72</accession>
<comment type="similarity">
    <text evidence="2">Belongs to the G-protein coupled receptor 3 family.</text>
</comment>
<dbReference type="FunFam" id="2.10.50.30:FF:000001">
    <property type="entry name" value="metabotropic glutamate receptor 1"/>
    <property type="match status" value="1"/>
</dbReference>
<reference evidence="24 25" key="2">
    <citation type="submission" date="2019-01" db="EMBL/GenBank/DDBJ databases">
        <title>A chromosome length genome reference of the Java medaka (oryzias javanicus).</title>
        <authorList>
            <person name="Herpin A."/>
            <person name="Takehana Y."/>
            <person name="Naruse K."/>
            <person name="Ansai S."/>
            <person name="Kawaguchi M."/>
        </authorList>
    </citation>
    <scope>NUCLEOTIDE SEQUENCE [LARGE SCALE GENOMIC DNA]</scope>
    <source>
        <strain evidence="24">RS831</strain>
        <tissue evidence="24">Whole body</tissue>
    </source>
</reference>
<dbReference type="PROSITE" id="PS00980">
    <property type="entry name" value="G_PROTEIN_RECEP_F3_2"/>
    <property type="match status" value="1"/>
</dbReference>
<evidence type="ECO:0000259" key="23">
    <source>
        <dbReference type="PROSITE" id="PS50259"/>
    </source>
</evidence>
<dbReference type="InterPro" id="IPR038550">
    <property type="entry name" value="GPCR_3_9-Cys_sf"/>
</dbReference>
<evidence type="ECO:0000256" key="8">
    <source>
        <dbReference type="ARBA" id="ARBA00022692"/>
    </source>
</evidence>
<dbReference type="PANTHER" id="PTHR24060">
    <property type="entry name" value="METABOTROPIC GLUTAMATE RECEPTOR"/>
    <property type="match status" value="1"/>
</dbReference>
<dbReference type="GO" id="GO:0005886">
    <property type="term" value="C:plasma membrane"/>
    <property type="evidence" value="ECO:0007669"/>
    <property type="project" value="UniProtKB-SubCell"/>
</dbReference>
<evidence type="ECO:0000313" key="24">
    <source>
        <dbReference type="EMBL" id="RVE72831.1"/>
    </source>
</evidence>
<dbReference type="Gene3D" id="3.40.50.150">
    <property type="entry name" value="Vaccinia Virus protein VP39"/>
    <property type="match status" value="1"/>
</dbReference>
<keyword evidence="9" id="KW-0732">Signal</keyword>
<evidence type="ECO:0000256" key="18">
    <source>
        <dbReference type="ARBA" id="ARBA00023224"/>
    </source>
</evidence>
<feature type="compositionally biased region" description="Basic and acidic residues" evidence="21">
    <location>
        <begin position="1213"/>
        <end position="1229"/>
    </location>
</feature>
<gene>
    <name evidence="24" type="ORF">OJAV_G00041710</name>
</gene>
<dbReference type="PROSITE" id="PS51682">
    <property type="entry name" value="SAM_OMT_I"/>
    <property type="match status" value="1"/>
</dbReference>
<evidence type="ECO:0000256" key="11">
    <source>
        <dbReference type="ARBA" id="ARBA00022939"/>
    </source>
</evidence>
<feature type="transmembrane region" description="Helical" evidence="22">
    <location>
        <begin position="961"/>
        <end position="981"/>
    </location>
</feature>
<dbReference type="GO" id="GO:0006584">
    <property type="term" value="P:catecholamine metabolic process"/>
    <property type="evidence" value="ECO:0007669"/>
    <property type="project" value="UniProtKB-KW"/>
</dbReference>
<evidence type="ECO:0000256" key="3">
    <source>
        <dbReference type="ARBA" id="ARBA00012880"/>
    </source>
</evidence>
<dbReference type="Proteomes" id="UP000283210">
    <property type="component" value="Chromosome 5"/>
</dbReference>
<evidence type="ECO:0000256" key="16">
    <source>
        <dbReference type="ARBA" id="ARBA00023170"/>
    </source>
</evidence>
<evidence type="ECO:0000256" key="5">
    <source>
        <dbReference type="ARBA" id="ARBA00022603"/>
    </source>
</evidence>
<evidence type="ECO:0000256" key="4">
    <source>
        <dbReference type="ARBA" id="ARBA00022475"/>
    </source>
</evidence>
<dbReference type="Pfam" id="PF01094">
    <property type="entry name" value="ANF_receptor"/>
    <property type="match status" value="1"/>
</dbReference>
<dbReference type="GO" id="GO:0032259">
    <property type="term" value="P:methylation"/>
    <property type="evidence" value="ECO:0007669"/>
    <property type="project" value="UniProtKB-KW"/>
</dbReference>
<dbReference type="CDD" id="cd02440">
    <property type="entry name" value="AdoMet_MTases"/>
    <property type="match status" value="1"/>
</dbReference>
<keyword evidence="13" id="KW-0297">G-protein coupled receptor</keyword>
<feature type="transmembrane region" description="Helical" evidence="22">
    <location>
        <begin position="1162"/>
        <end position="1184"/>
    </location>
</feature>
<keyword evidence="18" id="KW-0807">Transducer</keyword>
<dbReference type="InterPro" id="IPR002935">
    <property type="entry name" value="SAM_O-MeTrfase"/>
</dbReference>
<evidence type="ECO:0000256" key="14">
    <source>
        <dbReference type="ARBA" id="ARBA00023136"/>
    </source>
</evidence>
<dbReference type="EMBL" id="CM012441">
    <property type="protein sequence ID" value="RVE72831.1"/>
    <property type="molecule type" value="Genomic_DNA"/>
</dbReference>
<dbReference type="SUPFAM" id="SSF53822">
    <property type="entry name" value="Periplasmic binding protein-like I"/>
    <property type="match status" value="1"/>
</dbReference>
<evidence type="ECO:0000256" key="13">
    <source>
        <dbReference type="ARBA" id="ARBA00023040"/>
    </source>
</evidence>
<dbReference type="Pfam" id="PF07562">
    <property type="entry name" value="NCD3G"/>
    <property type="match status" value="1"/>
</dbReference>
<dbReference type="InterPro" id="IPR017978">
    <property type="entry name" value="GPCR_3_C"/>
</dbReference>
<evidence type="ECO:0000256" key="17">
    <source>
        <dbReference type="ARBA" id="ARBA00023180"/>
    </source>
</evidence>
<evidence type="ECO:0000256" key="6">
    <source>
        <dbReference type="ARBA" id="ARBA00022679"/>
    </source>
</evidence>
<comment type="catalytic activity">
    <reaction evidence="20">
        <text>a catechol + S-adenosyl-L-methionine = a guaiacol + S-adenosyl-L-homocysteine + H(+)</text>
        <dbReference type="Rhea" id="RHEA:17877"/>
        <dbReference type="ChEBI" id="CHEBI:15378"/>
        <dbReference type="ChEBI" id="CHEBI:33566"/>
        <dbReference type="ChEBI" id="CHEBI:57856"/>
        <dbReference type="ChEBI" id="CHEBI:59789"/>
        <dbReference type="ChEBI" id="CHEBI:134251"/>
        <dbReference type="EC" id="2.1.1.6"/>
    </reaction>
</comment>
<proteinExistence type="inferred from homology"/>
<reference evidence="24 25" key="1">
    <citation type="submission" date="2018-11" db="EMBL/GenBank/DDBJ databases">
        <authorList>
            <person name="Lopez-Roques C."/>
            <person name="Donnadieu C."/>
            <person name="Bouchez O."/>
            <person name="Klopp C."/>
            <person name="Cabau C."/>
            <person name="Zahm M."/>
        </authorList>
    </citation>
    <scope>NUCLEOTIDE SEQUENCE [LARGE SCALE GENOMIC DNA]</scope>
    <source>
        <strain evidence="24">RS831</strain>
        <tissue evidence="24">Whole body</tissue>
    </source>
</reference>
<dbReference type="Gene3D" id="3.40.50.2300">
    <property type="match status" value="2"/>
</dbReference>
<dbReference type="InterPro" id="IPR001828">
    <property type="entry name" value="ANF_lig-bd_rcpt"/>
</dbReference>
<evidence type="ECO:0000256" key="19">
    <source>
        <dbReference type="ARBA" id="ARBA00023453"/>
    </source>
</evidence>
<evidence type="ECO:0000313" key="25">
    <source>
        <dbReference type="Proteomes" id="UP000283210"/>
    </source>
</evidence>
<keyword evidence="17" id="KW-0325">Glycoprotein</keyword>
<keyword evidence="5" id="KW-0489">Methyltransferase</keyword>
<protein>
    <recommendedName>
        <fullName evidence="3">catechol O-methyltransferase</fullName>
        <ecNumber evidence="3">2.1.1.6</ecNumber>
    </recommendedName>
</protein>
<name>A0A437DD72_ORYJA</name>
<dbReference type="EC" id="2.1.1.6" evidence="3"/>
<feature type="region of interest" description="Disordered" evidence="21">
    <location>
        <begin position="1209"/>
        <end position="1229"/>
    </location>
</feature>
<dbReference type="InterPro" id="IPR050726">
    <property type="entry name" value="mGluR"/>
</dbReference>
<dbReference type="FunFam" id="3.40.50.2300:FF:000196">
    <property type="entry name" value="Glutamate metabotropic receptor 7"/>
    <property type="match status" value="1"/>
</dbReference>
<dbReference type="PROSITE" id="PS50259">
    <property type="entry name" value="G_PROTEIN_RECEP_F3_4"/>
    <property type="match status" value="1"/>
</dbReference>
<dbReference type="PRINTS" id="PR00248">
    <property type="entry name" value="GPCRMGR"/>
</dbReference>
<comment type="similarity">
    <text evidence="19">Belongs to the class I-like SAM-binding methyltransferase superfamily. Cation-dependent O-methyltransferase family.</text>
</comment>
<sequence length="1229" mass="137138">MKTEALRSGFPPAATGGERRKGNPTLLYKMLLTLLYSCIGGAAVLYALYRWIIPFIVQYHAGLALIWHDQIVEGMLDMLTRSTRPQRLLAAVQKNATRGDPRSVVRAIDQFCRQKEWAMNVGDEKGCILDSVVSETNPTTVLELGTYCAYSTVRIASLLPPNSKLITVEFNPDYAKIARQVIAWAGLQDKINLVEGASGDLIPKMKEMFGVNTFDLVFLDHWKDRYLPDTKLMEKCGLLRKGSILLADNVICPGTPDYLEYIRNSPQYESQYFKSHLEYTKVEDGLEKSVFLGSSCDGGVKTRAIHEEWAGVKGRGSGLEMSEPLLDSIMSPEAPSRPLSLWLGVSLIYQTWLQLFWVLSVGIGSVSEAQQGTQPQSIKIEGDITLGGLFPVHSRGPVGVPCGEIKREKGIHRLEAMLYALDQINSDPDLLPNITLGARILDTCSRDTYALEQSLTFVQALIQKDNSDVRCSNGEPPIIPKPERVVGVIGASGSSVSIMVANVLRLFAIPQISYASTAPELSDNSRYEFFSRVVPPDSYQAQAMVDIVKAMGWNYVSTLASEGNYGESGVDAFLQISREAGGLCIAQSIRIPREPRPGEFEKVIKRLMETSNARGVIIFANEDDIKRVLQAAKKANLTGHFLFVGSDSWGAKSSPIENQEDVAEGAVTILPKRASIDGFDQYFTSRSLENNRRNIWFAEFWEDDFKCKLTRPGIKYDLGRRKCTGEERISRDSQYEQEGKVQFVIDAVYAMAHALHNMHLDLCPSSTGVCEKMDPVEGRMLLQYIRSVNFNGSAGTGVMFNENGDAPGRYDIFQYQMSNISNPGYKAIGQWTNHLRLNVEEMQWSGGERRIPESVCSFPCEPGERKKMVKGVPCCWHCELCDGYQYQLDEFTCDMCPFDMRPLKNRTGCRPTPIIKLEWSSPWAIIPVFLAILGILATSGVIATFVRFNDTPIVRASGRELSYVLLTGIFLIYLITFLMIAEPCVVVCAFRRLLLGLGMCISYAAMLTKTNRIYRIFEQGKKSVTPPKFISPTSQLIITFILISVQVLGVFVWFGVVPPHTIIDYEELKPPNPEFARGILKCDMSDLSLILCLSYSIVLMITCTVYAIKSRGVPETFNEAKPIGFTMYTTCIIWLAFVPIFFGTSQSTEKMFIQTTTLTVSMSLSATVSLGMLYIPKVYVIIFHPEQNVQKRKRSFKAVVTAATVSTRLSQKSNDKQNGESKMEPDRSQ</sequence>
<keyword evidence="7" id="KW-0949">S-adenosyl-L-methionine</keyword>
<evidence type="ECO:0000256" key="10">
    <source>
        <dbReference type="ARBA" id="ARBA00022867"/>
    </source>
</evidence>
<evidence type="ECO:0000256" key="2">
    <source>
        <dbReference type="ARBA" id="ARBA00007242"/>
    </source>
</evidence>
<feature type="transmembrane region" description="Helical" evidence="22">
    <location>
        <begin position="1087"/>
        <end position="1108"/>
    </location>
</feature>
<dbReference type="InterPro" id="IPR028082">
    <property type="entry name" value="Peripla_BP_I"/>
</dbReference>
<dbReference type="PROSITE" id="PS00981">
    <property type="entry name" value="G_PROTEIN_RECEP_F3_3"/>
    <property type="match status" value="1"/>
</dbReference>
<dbReference type="InterPro" id="IPR017979">
    <property type="entry name" value="GPCR_3_CS"/>
</dbReference>
<feature type="transmembrane region" description="Helical" evidence="22">
    <location>
        <begin position="1120"/>
        <end position="1142"/>
    </location>
</feature>
<feature type="transmembrane region" description="Helical" evidence="22">
    <location>
        <begin position="26"/>
        <end position="49"/>
    </location>
</feature>
<dbReference type="PROSITE" id="PS00979">
    <property type="entry name" value="G_PROTEIN_RECEP_F3_1"/>
    <property type="match status" value="1"/>
</dbReference>
<dbReference type="CDD" id="cd06376">
    <property type="entry name" value="PBP1_mGluR_groupIII"/>
    <property type="match status" value="1"/>
</dbReference>
<feature type="transmembrane region" description="Helical" evidence="22">
    <location>
        <begin position="993"/>
        <end position="1014"/>
    </location>
</feature>
<evidence type="ECO:0000256" key="9">
    <source>
        <dbReference type="ARBA" id="ARBA00022729"/>
    </source>
</evidence>
<evidence type="ECO:0000256" key="21">
    <source>
        <dbReference type="SAM" id="MobiDB-lite"/>
    </source>
</evidence>
<dbReference type="Gene3D" id="2.10.50.30">
    <property type="entry name" value="GPCR, family 3, nine cysteines domain"/>
    <property type="match status" value="1"/>
</dbReference>
<dbReference type="Pfam" id="PF00003">
    <property type="entry name" value="7tm_3"/>
    <property type="match status" value="1"/>
</dbReference>
<keyword evidence="25" id="KW-1185">Reference proteome</keyword>
<evidence type="ECO:0000256" key="12">
    <source>
        <dbReference type="ARBA" id="ARBA00022989"/>
    </source>
</evidence>
<keyword evidence="11" id="KW-0128">Catecholamine metabolism</keyword>
<dbReference type="CDD" id="cd15286">
    <property type="entry name" value="7tmC_mGluR_group3"/>
    <property type="match status" value="1"/>
</dbReference>
<keyword evidence="10" id="KW-0531">Neurotransmitter degradation</keyword>
<feature type="domain" description="G-protein coupled receptors family 3 profile" evidence="23">
    <location>
        <begin position="923"/>
        <end position="1197"/>
    </location>
</feature>
<keyword evidence="6" id="KW-0808">Transferase</keyword>
<evidence type="ECO:0000256" key="7">
    <source>
        <dbReference type="ARBA" id="ARBA00022691"/>
    </source>
</evidence>
<feature type="transmembrane region" description="Helical" evidence="22">
    <location>
        <begin position="923"/>
        <end position="949"/>
    </location>
</feature>
<keyword evidence="4" id="KW-1003">Cell membrane</keyword>
<feature type="transmembrane region" description="Helical" evidence="22">
    <location>
        <begin position="1035"/>
        <end position="1056"/>
    </location>
</feature>
<organism evidence="24 25">
    <name type="scientific">Oryzias javanicus</name>
    <name type="common">Javanese ricefish</name>
    <name type="synonym">Aplocheilus javanicus</name>
    <dbReference type="NCBI Taxonomy" id="123683"/>
    <lineage>
        <taxon>Eukaryota</taxon>
        <taxon>Metazoa</taxon>
        <taxon>Chordata</taxon>
        <taxon>Craniata</taxon>
        <taxon>Vertebrata</taxon>
        <taxon>Euteleostomi</taxon>
        <taxon>Actinopterygii</taxon>
        <taxon>Neopterygii</taxon>
        <taxon>Teleostei</taxon>
        <taxon>Neoteleostei</taxon>
        <taxon>Acanthomorphata</taxon>
        <taxon>Ovalentaria</taxon>
        <taxon>Atherinomorphae</taxon>
        <taxon>Beloniformes</taxon>
        <taxon>Adrianichthyidae</taxon>
        <taxon>Oryziinae</taxon>
        <taxon>Oryzias</taxon>
    </lineage>
</organism>
<dbReference type="FunFam" id="3.40.50.2300:FF:000009">
    <property type="entry name" value="Glutamate receptor, metabotropic 4"/>
    <property type="match status" value="1"/>
</dbReference>
<evidence type="ECO:0000256" key="20">
    <source>
        <dbReference type="ARBA" id="ARBA00051279"/>
    </source>
</evidence>
<dbReference type="PRINTS" id="PR01054">
    <property type="entry name" value="MTABOTROPC4R"/>
</dbReference>
<keyword evidence="15" id="KW-1015">Disulfide bond</keyword>
<evidence type="ECO:0000256" key="1">
    <source>
        <dbReference type="ARBA" id="ARBA00004651"/>
    </source>
</evidence>
<keyword evidence="12 22" id="KW-1133">Transmembrane helix</keyword>
<keyword evidence="16" id="KW-0675">Receptor</keyword>
<evidence type="ECO:0000256" key="15">
    <source>
        <dbReference type="ARBA" id="ARBA00023157"/>
    </source>
</evidence>
<dbReference type="InterPro" id="IPR001786">
    <property type="entry name" value="GPCR_3_mGluR4"/>
</dbReference>
<dbReference type="SUPFAM" id="SSF53335">
    <property type="entry name" value="S-adenosyl-L-methionine-dependent methyltransferases"/>
    <property type="match status" value="1"/>
</dbReference>
<keyword evidence="14 22" id="KW-0472">Membrane</keyword>
<dbReference type="FunFam" id="3.40.50.150:FF:000054">
    <property type="entry name" value="Catechol O-methyltransferase"/>
    <property type="match status" value="1"/>
</dbReference>
<dbReference type="OrthoDB" id="425344at2759"/>